<sequence>MLKLERINVSDDGLAHLGKYCEALLKLKLGNLKHCMEAGIIGLCTGVDLQHLRSLSIFTCTGITNQSLQKIGKMLGLSQCNGIQDHLPAEFQLTPLALKSLQITYRKGMGNVCIAVVGHCCPSLHHLDLSGLVDVTDETVMVILQGSGRKLVSLTLFGCIKISNVSIRAVAKYCGKHLKSLGLDGCCNVGEHSLQLVAAACISLEELDASQTAITDDGVGALVASCGPWLQTLTLSGCRFLADHCLSLIEQYCPFLWALNV</sequence>
<dbReference type="Proteomes" id="UP001497512">
    <property type="component" value="Chromosome 7"/>
</dbReference>
<organism evidence="1 2">
    <name type="scientific">Sphagnum troendelagicum</name>
    <dbReference type="NCBI Taxonomy" id="128251"/>
    <lineage>
        <taxon>Eukaryota</taxon>
        <taxon>Viridiplantae</taxon>
        <taxon>Streptophyta</taxon>
        <taxon>Embryophyta</taxon>
        <taxon>Bryophyta</taxon>
        <taxon>Sphagnophytina</taxon>
        <taxon>Sphagnopsida</taxon>
        <taxon>Sphagnales</taxon>
        <taxon>Sphagnaceae</taxon>
        <taxon>Sphagnum</taxon>
    </lineage>
</organism>
<dbReference type="PANTHER" id="PTHR13318">
    <property type="entry name" value="PARTNER OF PAIRED, ISOFORM B-RELATED"/>
    <property type="match status" value="1"/>
</dbReference>
<dbReference type="InterPro" id="IPR006553">
    <property type="entry name" value="Leu-rich_rpt_Cys-con_subtyp"/>
</dbReference>
<dbReference type="Gene3D" id="3.80.10.10">
    <property type="entry name" value="Ribonuclease Inhibitor"/>
    <property type="match status" value="2"/>
</dbReference>
<dbReference type="PANTHER" id="PTHR13318:SF178">
    <property type="entry name" value="OS02G0200900 PROTEIN"/>
    <property type="match status" value="1"/>
</dbReference>
<keyword evidence="2" id="KW-1185">Reference proteome</keyword>
<dbReference type="EMBL" id="OZ019899">
    <property type="protein sequence ID" value="CAK9231478.1"/>
    <property type="molecule type" value="Genomic_DNA"/>
</dbReference>
<evidence type="ECO:0000313" key="2">
    <source>
        <dbReference type="Proteomes" id="UP001497512"/>
    </source>
</evidence>
<accession>A0ABP0UZX3</accession>
<proteinExistence type="predicted"/>
<gene>
    <name evidence="1" type="ORF">CSSPTR1EN2_LOCUS20657</name>
</gene>
<dbReference type="SMART" id="SM00367">
    <property type="entry name" value="LRR_CC"/>
    <property type="match status" value="6"/>
</dbReference>
<reference evidence="1" key="1">
    <citation type="submission" date="2024-02" db="EMBL/GenBank/DDBJ databases">
        <authorList>
            <consortium name="ELIXIR-Norway"/>
            <consortium name="Elixir Norway"/>
        </authorList>
    </citation>
    <scope>NUCLEOTIDE SEQUENCE</scope>
</reference>
<dbReference type="SUPFAM" id="SSF52047">
    <property type="entry name" value="RNI-like"/>
    <property type="match status" value="1"/>
</dbReference>
<protein>
    <submittedName>
        <fullName evidence="1">Uncharacterized protein</fullName>
    </submittedName>
</protein>
<name>A0ABP0UZX3_9BRYO</name>
<evidence type="ECO:0000313" key="1">
    <source>
        <dbReference type="EMBL" id="CAK9231478.1"/>
    </source>
</evidence>
<dbReference type="InterPro" id="IPR032675">
    <property type="entry name" value="LRR_dom_sf"/>
</dbReference>